<feature type="compositionally biased region" description="Low complexity" evidence="12">
    <location>
        <begin position="679"/>
        <end position="693"/>
    </location>
</feature>
<evidence type="ECO:0000256" key="7">
    <source>
        <dbReference type="ARBA" id="ARBA00022763"/>
    </source>
</evidence>
<dbReference type="InterPro" id="IPR008918">
    <property type="entry name" value="HhH2"/>
</dbReference>
<dbReference type="PRINTS" id="PR00853">
    <property type="entry name" value="XPGRADSUPER"/>
</dbReference>
<keyword evidence="7" id="KW-0227">DNA damage</keyword>
<keyword evidence="16" id="KW-1185">Reference proteome</keyword>
<dbReference type="EMBL" id="CAXHTA020000017">
    <property type="protein sequence ID" value="CAL5227034.1"/>
    <property type="molecule type" value="Genomic_DNA"/>
</dbReference>
<dbReference type="InterPro" id="IPR001044">
    <property type="entry name" value="XPG/Rad2_eukaryotes"/>
</dbReference>
<evidence type="ECO:0000256" key="9">
    <source>
        <dbReference type="ARBA" id="ARBA00022842"/>
    </source>
</evidence>
<dbReference type="PRINTS" id="PR00066">
    <property type="entry name" value="XRODRMPGMNTG"/>
</dbReference>
<dbReference type="SMART" id="SM00279">
    <property type="entry name" value="HhH2"/>
    <property type="match status" value="1"/>
</dbReference>
<keyword evidence="4" id="KW-0540">Nuclease</keyword>
<feature type="region of interest" description="Disordered" evidence="12">
    <location>
        <begin position="646"/>
        <end position="939"/>
    </location>
</feature>
<feature type="region of interest" description="Disordered" evidence="12">
    <location>
        <begin position="128"/>
        <end position="150"/>
    </location>
</feature>
<feature type="compositionally biased region" description="Basic residues" evidence="12">
    <location>
        <begin position="1336"/>
        <end position="1347"/>
    </location>
</feature>
<feature type="domain" description="XPG-I" evidence="13">
    <location>
        <begin position="990"/>
        <end position="1059"/>
    </location>
</feature>
<evidence type="ECO:0000256" key="5">
    <source>
        <dbReference type="ARBA" id="ARBA00022723"/>
    </source>
</evidence>
<feature type="region of interest" description="Disordered" evidence="12">
    <location>
        <begin position="470"/>
        <end position="634"/>
    </location>
</feature>
<protein>
    <submittedName>
        <fullName evidence="15">G9930 protein</fullName>
    </submittedName>
</protein>
<feature type="compositionally biased region" description="Polar residues" evidence="12">
    <location>
        <begin position="720"/>
        <end position="736"/>
    </location>
</feature>
<feature type="compositionally biased region" description="Acidic residues" evidence="12">
    <location>
        <begin position="230"/>
        <end position="246"/>
    </location>
</feature>
<keyword evidence="8" id="KW-0378">Hydrolase</keyword>
<dbReference type="SUPFAM" id="SSF47807">
    <property type="entry name" value="5' to 3' exonuclease, C-terminal subdomain"/>
    <property type="match status" value="1"/>
</dbReference>
<feature type="compositionally biased region" description="Basic and acidic residues" evidence="12">
    <location>
        <begin position="669"/>
        <end position="678"/>
    </location>
</feature>
<dbReference type="InterPro" id="IPR019974">
    <property type="entry name" value="XPG_CS"/>
</dbReference>
<dbReference type="InterPro" id="IPR006086">
    <property type="entry name" value="XPG-I_dom"/>
</dbReference>
<sequence length="1406" mass="153117">MGVQSLWTLLEPCGRRVNIEALTNKRLAVDASIWIFQFMQTMRDSRGEMLRNAHILGFFRRICRLLFHRVRPIFVFDGATPPLKRRTTIARRRRREQQTAKLRKTAEKLLMAQLKKHALQVDASLKDGVGQAGDDESQPSKGPPTASEQALDTIKEVEEEGEPEPPDTAQDAILARQLAEELEGGMYAKEMMGHLEVGNAAGIAELTRRAASAVVTSPAGQAAQVKVEAEEGDDDEDMDDDSNDDEEVVVPEGVNVDPAVLSTLPPSMQLDLMTKIRDNKIYENRARFQKHAAQPLNFSSFQIQEYLKASAFRRQIDGLKDTMNASVLAGVEGAVARRIAGDENREYILQREEPDKPESPKAFTPAKEELATNGNALEISFDLPGQKKINLDSIILNSPEQQKTSSSEEEWLDVDTGEPASASKVIKEQEAENEELSPDSDFKKPKDWKERKAQRQKYWSVSQGFRFGRKLGEWGEEPPARPLSGNIGSKDGDEDMEMQEAIRRSLMESSGQTEPEADNSDDEGDQVWRGVPPPDEAGPSGIMPAANGRSAAKAISLAAGGRAESSAPSPLPAVKTPTASGGSSKSRPENSAASSSAAQKRAMQQGSAPRARKRLRLPTLAEEPQKERAAQQDVTNIKALVGLQDSESAAEKNNLADTRLHPSLASARAWHEDKKHEPSSAPAKPSGGPVAAALRQALTIAEDEASDDSSSIQELLGQPGSPSILSRDTACSQQPAAVQHSAAPATGTPSRENPEGGTGEAGVTVASPKAQKDSIESAIPASKPGRLAPDQSTWSMPEASGVKREQEEKPSGSIACTGPVQDVTGSMPGIPGSLTAGRPDVPIAQPDVGRPRPARSDADLAAEHAAEAEEELRADLQHEQQQEPPEEDEPCADPWAEDPWGQGNLWEDPGAGQPWNGAPPVASGQPSSSTGPKARQPTQEQPIAAAFNMDDELLELEQQTKKLKASHRKQVGTTESPTTDMYGDCQELLQLFGLPYIIAPAEAEAQCAWLDAQGLVDGVVTDDNDAFLFGAKHIYRHIFEGRKYVEEYHTSDVERELGMDRLGLICLALLLGSDYTEGVAGIGIVNAVEVVQAFKGEGGMKQFREWVMNPDEEELREAAQPKPKRGRKQGANAQADDAALEDDGQPRDEKALRDFKRSHRQMRRNWDLPSKFPDIRVIDAYRKPSLDESKERFTYGRPDAQLIRNFCLEKFGWNFEKVDQILDPVLKAYDARQSQATMDSFLAFNERFAKIRSKRLQQAVKGISKAPNPDMMEDYTADTPKPARKRSRKGESNGPGTTPGSADPASQLGVFADRSESDEELLEAPTPASQSTAQRGRGRGRKPRGSNKKSPAGGGRAEKGRGRAGGRGQRGRGRKSEPKELNVPEPPGQNAHDGDMDDDIDWEPAS</sequence>
<accession>A0ABP1G919</accession>
<comment type="similarity">
    <text evidence="3">Belongs to the XPG/RAD2 endonuclease family. XPG subfamily.</text>
</comment>
<comment type="cofactor">
    <cofactor evidence="1">
        <name>Mg(2+)</name>
        <dbReference type="ChEBI" id="CHEBI:18420"/>
    </cofactor>
</comment>
<reference evidence="15 16" key="1">
    <citation type="submission" date="2024-06" db="EMBL/GenBank/DDBJ databases">
        <authorList>
            <person name="Kraege A."/>
            <person name="Thomma B."/>
        </authorList>
    </citation>
    <scope>NUCLEOTIDE SEQUENCE [LARGE SCALE GENOMIC DNA]</scope>
</reference>
<dbReference type="PANTHER" id="PTHR16171">
    <property type="entry name" value="DNA REPAIR PROTEIN COMPLEMENTING XP-G CELLS-RELATED"/>
    <property type="match status" value="1"/>
</dbReference>
<evidence type="ECO:0000256" key="6">
    <source>
        <dbReference type="ARBA" id="ARBA00022759"/>
    </source>
</evidence>
<dbReference type="Gene3D" id="3.40.50.1010">
    <property type="entry name" value="5'-nuclease"/>
    <property type="match status" value="2"/>
</dbReference>
<feature type="region of interest" description="Disordered" evidence="12">
    <location>
        <begin position="399"/>
        <end position="455"/>
    </location>
</feature>
<evidence type="ECO:0000256" key="1">
    <source>
        <dbReference type="ARBA" id="ARBA00001946"/>
    </source>
</evidence>
<dbReference type="Gene3D" id="1.10.150.20">
    <property type="entry name" value="5' to 3' exonuclease, C-terminal subdomain"/>
    <property type="match status" value="1"/>
</dbReference>
<dbReference type="InterPro" id="IPR006084">
    <property type="entry name" value="XPG/Rad2"/>
</dbReference>
<dbReference type="PROSITE" id="PS00842">
    <property type="entry name" value="XPG_2"/>
    <property type="match status" value="1"/>
</dbReference>
<dbReference type="Proteomes" id="UP001497392">
    <property type="component" value="Unassembled WGS sequence"/>
</dbReference>
<evidence type="ECO:0000256" key="8">
    <source>
        <dbReference type="ARBA" id="ARBA00022801"/>
    </source>
</evidence>
<proteinExistence type="inferred from homology"/>
<feature type="compositionally biased region" description="Acidic residues" evidence="12">
    <location>
        <begin position="515"/>
        <end position="525"/>
    </location>
</feature>
<evidence type="ECO:0000313" key="16">
    <source>
        <dbReference type="Proteomes" id="UP001497392"/>
    </source>
</evidence>
<feature type="domain" description="XPG N-terminal" evidence="14">
    <location>
        <begin position="1"/>
        <end position="98"/>
    </location>
</feature>
<evidence type="ECO:0000256" key="3">
    <source>
        <dbReference type="ARBA" id="ARBA00005283"/>
    </source>
</evidence>
<feature type="region of interest" description="Disordered" evidence="12">
    <location>
        <begin position="1115"/>
        <end position="1149"/>
    </location>
</feature>
<dbReference type="InterPro" id="IPR006085">
    <property type="entry name" value="XPG_DNA_repair_N"/>
</dbReference>
<feature type="compositionally biased region" description="Polar residues" evidence="12">
    <location>
        <begin position="924"/>
        <end position="939"/>
    </location>
</feature>
<evidence type="ECO:0000256" key="4">
    <source>
        <dbReference type="ARBA" id="ARBA00022722"/>
    </source>
</evidence>
<keyword evidence="9" id="KW-0460">Magnesium</keyword>
<keyword evidence="6" id="KW-0255">Endonuclease</keyword>
<dbReference type="PANTHER" id="PTHR16171:SF7">
    <property type="entry name" value="DNA REPAIR PROTEIN RAD2"/>
    <property type="match status" value="1"/>
</dbReference>
<keyword evidence="10" id="KW-0234">DNA repair</keyword>
<dbReference type="SUPFAM" id="SSF88723">
    <property type="entry name" value="PIN domain-like"/>
    <property type="match status" value="1"/>
</dbReference>
<dbReference type="InterPro" id="IPR029060">
    <property type="entry name" value="PIN-like_dom_sf"/>
</dbReference>
<gene>
    <name evidence="15" type="primary">g9930</name>
    <name evidence="15" type="ORF">VP750_LOCUS8940</name>
</gene>
<feature type="compositionally biased region" description="Basic and acidic residues" evidence="12">
    <location>
        <begin position="801"/>
        <end position="810"/>
    </location>
</feature>
<dbReference type="Pfam" id="PF00867">
    <property type="entry name" value="XPG_I"/>
    <property type="match status" value="1"/>
</dbReference>
<dbReference type="SMART" id="SM00484">
    <property type="entry name" value="XPGI"/>
    <property type="match status" value="1"/>
</dbReference>
<name>A0ABP1G919_9CHLO</name>
<evidence type="ECO:0000256" key="10">
    <source>
        <dbReference type="ARBA" id="ARBA00023204"/>
    </source>
</evidence>
<dbReference type="CDD" id="cd09868">
    <property type="entry name" value="PIN_XPG_RAD2"/>
    <property type="match status" value="2"/>
</dbReference>
<comment type="subcellular location">
    <subcellularLocation>
        <location evidence="2">Nucleus</location>
    </subcellularLocation>
</comment>
<feature type="compositionally biased region" description="Acidic residues" evidence="12">
    <location>
        <begin position="407"/>
        <end position="416"/>
    </location>
</feature>
<dbReference type="Pfam" id="PF00752">
    <property type="entry name" value="XPG_N"/>
    <property type="match status" value="1"/>
</dbReference>
<feature type="compositionally biased region" description="Basic and acidic residues" evidence="12">
    <location>
        <begin position="440"/>
        <end position="453"/>
    </location>
</feature>
<comment type="caution">
    <text evidence="15">The sequence shown here is derived from an EMBL/GenBank/DDBJ whole genome shotgun (WGS) entry which is preliminary data.</text>
</comment>
<keyword evidence="11" id="KW-0539">Nucleus</keyword>
<dbReference type="PROSITE" id="PS00841">
    <property type="entry name" value="XPG_1"/>
    <property type="match status" value="1"/>
</dbReference>
<evidence type="ECO:0000259" key="14">
    <source>
        <dbReference type="SMART" id="SM00485"/>
    </source>
</evidence>
<evidence type="ECO:0000313" key="15">
    <source>
        <dbReference type="EMBL" id="CAL5227034.1"/>
    </source>
</evidence>
<dbReference type="InterPro" id="IPR036279">
    <property type="entry name" value="5-3_exonuclease_C_sf"/>
</dbReference>
<feature type="region of interest" description="Disordered" evidence="12">
    <location>
        <begin position="1261"/>
        <end position="1406"/>
    </location>
</feature>
<feature type="compositionally biased region" description="Acidic residues" evidence="12">
    <location>
        <begin position="1395"/>
        <end position="1406"/>
    </location>
</feature>
<evidence type="ECO:0000256" key="2">
    <source>
        <dbReference type="ARBA" id="ARBA00004123"/>
    </source>
</evidence>
<dbReference type="SMART" id="SM00485">
    <property type="entry name" value="XPGN"/>
    <property type="match status" value="1"/>
</dbReference>
<feature type="region of interest" description="Disordered" evidence="12">
    <location>
        <begin position="215"/>
        <end position="246"/>
    </location>
</feature>
<organism evidence="15 16">
    <name type="scientific">Coccomyxa viridis</name>
    <dbReference type="NCBI Taxonomy" id="1274662"/>
    <lineage>
        <taxon>Eukaryota</taxon>
        <taxon>Viridiplantae</taxon>
        <taxon>Chlorophyta</taxon>
        <taxon>core chlorophytes</taxon>
        <taxon>Trebouxiophyceae</taxon>
        <taxon>Trebouxiophyceae incertae sedis</taxon>
        <taxon>Coccomyxaceae</taxon>
        <taxon>Coccomyxa</taxon>
    </lineage>
</organism>
<feature type="compositionally biased region" description="Basic and acidic residues" evidence="12">
    <location>
        <begin position="854"/>
        <end position="881"/>
    </location>
</feature>
<evidence type="ECO:0000259" key="13">
    <source>
        <dbReference type="SMART" id="SM00484"/>
    </source>
</evidence>
<evidence type="ECO:0000256" key="12">
    <source>
        <dbReference type="SAM" id="MobiDB-lite"/>
    </source>
</evidence>
<keyword evidence="5" id="KW-0479">Metal-binding</keyword>
<evidence type="ECO:0000256" key="11">
    <source>
        <dbReference type="ARBA" id="ARBA00023242"/>
    </source>
</evidence>